<name>A0ABD4X4U2_9RHOB</name>
<sequence length="130" mass="14172">MTFAFAPARTLARLVFSRRTTVPTLALCATLGAGMLTLYPTPAAAGEKVQGSQVTILGRTWIVSPVGDGTGRYRAERLNRKLEAFRPPAMISARQAERAYKAATGCTVRRDSMLRTISGVYYADLVCRSR</sequence>
<evidence type="ECO:0000313" key="1">
    <source>
        <dbReference type="EMBL" id="MDE4164406.1"/>
    </source>
</evidence>
<comment type="caution">
    <text evidence="1">The sequence shown here is derived from an EMBL/GenBank/DDBJ whole genome shotgun (WGS) entry which is preliminary data.</text>
</comment>
<evidence type="ECO:0000313" key="2">
    <source>
        <dbReference type="Proteomes" id="UP001218364"/>
    </source>
</evidence>
<accession>A0ABD4X4U2</accession>
<proteinExistence type="predicted"/>
<dbReference type="RefSeq" id="WP_274839240.1">
    <property type="nucleotide sequence ID" value="NZ_JARCJF010000001.1"/>
</dbReference>
<dbReference type="Proteomes" id="UP001218364">
    <property type="component" value="Unassembled WGS sequence"/>
</dbReference>
<reference evidence="1 2" key="1">
    <citation type="submission" date="2023-02" db="EMBL/GenBank/DDBJ databases">
        <title>Population genomics of bacteria associated with diatom.</title>
        <authorList>
            <person name="Xie J."/>
            <person name="Wang H."/>
        </authorList>
    </citation>
    <scope>NUCLEOTIDE SEQUENCE [LARGE SCALE GENOMIC DNA]</scope>
    <source>
        <strain evidence="1 2">PT47_8</strain>
    </source>
</reference>
<protein>
    <recommendedName>
        <fullName evidence="3">UrcA family protein</fullName>
    </recommendedName>
</protein>
<gene>
    <name evidence="1" type="ORF">PXK24_01785</name>
</gene>
<dbReference type="AlphaFoldDB" id="A0ABD4X4U2"/>
<organism evidence="1 2">
    <name type="scientific">Phaeobacter gallaeciensis</name>
    <dbReference type="NCBI Taxonomy" id="60890"/>
    <lineage>
        <taxon>Bacteria</taxon>
        <taxon>Pseudomonadati</taxon>
        <taxon>Pseudomonadota</taxon>
        <taxon>Alphaproteobacteria</taxon>
        <taxon>Rhodobacterales</taxon>
        <taxon>Roseobacteraceae</taxon>
        <taxon>Phaeobacter</taxon>
    </lineage>
</organism>
<dbReference type="EMBL" id="JARCJK010000001">
    <property type="protein sequence ID" value="MDE4164406.1"/>
    <property type="molecule type" value="Genomic_DNA"/>
</dbReference>
<evidence type="ECO:0008006" key="3">
    <source>
        <dbReference type="Google" id="ProtNLM"/>
    </source>
</evidence>